<dbReference type="CDD" id="cd16444">
    <property type="entry name" value="LipB"/>
    <property type="match status" value="1"/>
</dbReference>
<dbReference type="InterPro" id="IPR045864">
    <property type="entry name" value="aa-tRNA-synth_II/BPL/LPL"/>
</dbReference>
<keyword evidence="5" id="KW-0012">Acyltransferase</keyword>
<evidence type="ECO:0000256" key="3">
    <source>
        <dbReference type="ARBA" id="ARBA00012334"/>
    </source>
</evidence>
<dbReference type="Gene3D" id="3.30.930.10">
    <property type="entry name" value="Bira Bifunctional Protein, Domain 2"/>
    <property type="match status" value="1"/>
</dbReference>
<dbReference type="PROSITE" id="PS01313">
    <property type="entry name" value="LIPB"/>
    <property type="match status" value="1"/>
</dbReference>
<name>A0A484KMM1_9ASTE</name>
<keyword evidence="8" id="KW-1185">Reference proteome</keyword>
<dbReference type="HAMAP" id="MF_00013">
    <property type="entry name" value="LipB"/>
    <property type="match status" value="1"/>
</dbReference>
<dbReference type="GO" id="GO:0033819">
    <property type="term" value="F:lipoyl(octanoyl) transferase activity"/>
    <property type="evidence" value="ECO:0007669"/>
    <property type="project" value="UniProtKB-EC"/>
</dbReference>
<feature type="domain" description="BPL/LPL catalytic" evidence="6">
    <location>
        <begin position="82"/>
        <end position="278"/>
    </location>
</feature>
<dbReference type="EMBL" id="OOIL02000484">
    <property type="protein sequence ID" value="VFQ65705.1"/>
    <property type="molecule type" value="Genomic_DNA"/>
</dbReference>
<keyword evidence="4" id="KW-0808">Transferase</keyword>
<dbReference type="Pfam" id="PF21948">
    <property type="entry name" value="LplA-B_cat"/>
    <property type="match status" value="1"/>
</dbReference>
<accession>A0A484KMM1</accession>
<evidence type="ECO:0000313" key="7">
    <source>
        <dbReference type="EMBL" id="VFQ65705.1"/>
    </source>
</evidence>
<protein>
    <recommendedName>
        <fullName evidence="3">lipoyl(octanoyl) transferase</fullName>
        <ecNumber evidence="3">2.3.1.181</ecNumber>
    </recommendedName>
</protein>
<evidence type="ECO:0000313" key="8">
    <source>
        <dbReference type="Proteomes" id="UP000595140"/>
    </source>
</evidence>
<dbReference type="InterPro" id="IPR020605">
    <property type="entry name" value="Octanoyltransferase_CS"/>
</dbReference>
<organism evidence="7 8">
    <name type="scientific">Cuscuta campestris</name>
    <dbReference type="NCBI Taxonomy" id="132261"/>
    <lineage>
        <taxon>Eukaryota</taxon>
        <taxon>Viridiplantae</taxon>
        <taxon>Streptophyta</taxon>
        <taxon>Embryophyta</taxon>
        <taxon>Tracheophyta</taxon>
        <taxon>Spermatophyta</taxon>
        <taxon>Magnoliopsida</taxon>
        <taxon>eudicotyledons</taxon>
        <taxon>Gunneridae</taxon>
        <taxon>Pentapetalae</taxon>
        <taxon>asterids</taxon>
        <taxon>lamiids</taxon>
        <taxon>Solanales</taxon>
        <taxon>Convolvulaceae</taxon>
        <taxon>Cuscuteae</taxon>
        <taxon>Cuscuta</taxon>
        <taxon>Cuscuta subgen. Grammica</taxon>
        <taxon>Cuscuta sect. Cleistogrammica</taxon>
    </lineage>
</organism>
<evidence type="ECO:0000256" key="1">
    <source>
        <dbReference type="ARBA" id="ARBA00004821"/>
    </source>
</evidence>
<dbReference type="SUPFAM" id="SSF55681">
    <property type="entry name" value="Class II aaRS and biotin synthetases"/>
    <property type="match status" value="1"/>
</dbReference>
<dbReference type="Proteomes" id="UP000595140">
    <property type="component" value="Unassembled WGS sequence"/>
</dbReference>
<evidence type="ECO:0000259" key="6">
    <source>
        <dbReference type="PROSITE" id="PS51733"/>
    </source>
</evidence>
<dbReference type="NCBIfam" id="TIGR00214">
    <property type="entry name" value="lipB"/>
    <property type="match status" value="1"/>
</dbReference>
<dbReference type="PANTHER" id="PTHR10993">
    <property type="entry name" value="OCTANOYLTRANSFERASE"/>
    <property type="match status" value="1"/>
</dbReference>
<dbReference type="EC" id="2.3.1.181" evidence="3"/>
<dbReference type="PANTHER" id="PTHR10993:SF7">
    <property type="entry name" value="LIPOYLTRANSFERASE 2, MITOCHONDRIAL-RELATED"/>
    <property type="match status" value="1"/>
</dbReference>
<sequence length="294" mass="33107">MIGLPSSGFCLTVIWVPTPSCIKKNQSINLAISSRSMPSKIEATKRSCECYDMHKELVPYAQAWDLQKSIVTERKALVQRNEDSADNLIVLQHHPVYTLGTGGSEDYLHFDTKNAPFNVYRTERGGEVTYHGPGQIVMYPIMNLRYQKMDLHWYLRTLEEVIIRALSSSFSIKASRIDGLTGVWIGDEKLAAIGVKVSQWITSHGLALNVTTDLAAFQHIVPCGIKGRRVGSIKEILLRESSSSSYSSCNKTDDDLQLIELAHKSLAQEFCELFQVDIFINNDNYNTHNSFWEG</sequence>
<dbReference type="GO" id="GO:0009249">
    <property type="term" value="P:protein lipoylation"/>
    <property type="evidence" value="ECO:0007669"/>
    <property type="project" value="InterPro"/>
</dbReference>
<proteinExistence type="inferred from homology"/>
<dbReference type="AlphaFoldDB" id="A0A484KMM1"/>
<dbReference type="UniPathway" id="UPA00538">
    <property type="reaction ID" value="UER00592"/>
</dbReference>
<evidence type="ECO:0000256" key="2">
    <source>
        <dbReference type="ARBA" id="ARBA00007907"/>
    </source>
</evidence>
<evidence type="ECO:0000256" key="5">
    <source>
        <dbReference type="ARBA" id="ARBA00023315"/>
    </source>
</evidence>
<dbReference type="InterPro" id="IPR000544">
    <property type="entry name" value="Octanoyltransferase"/>
</dbReference>
<comment type="pathway">
    <text evidence="1">Protein modification; protein lipoylation via endogenous pathway; protein N(6)-(lipoyl)lysine from octanoyl-[acyl-carrier-protein]: step 1/2.</text>
</comment>
<gene>
    <name evidence="7" type="ORF">CCAM_LOCUS7481</name>
</gene>
<evidence type="ECO:0000256" key="4">
    <source>
        <dbReference type="ARBA" id="ARBA00022679"/>
    </source>
</evidence>
<dbReference type="NCBIfam" id="NF010925">
    <property type="entry name" value="PRK14345.1"/>
    <property type="match status" value="1"/>
</dbReference>
<dbReference type="PROSITE" id="PS51733">
    <property type="entry name" value="BPL_LPL_CATALYTIC"/>
    <property type="match status" value="1"/>
</dbReference>
<reference evidence="7 8" key="1">
    <citation type="submission" date="2018-04" db="EMBL/GenBank/DDBJ databases">
        <authorList>
            <person name="Vogel A."/>
        </authorList>
    </citation>
    <scope>NUCLEOTIDE SEQUENCE [LARGE SCALE GENOMIC DNA]</scope>
</reference>
<dbReference type="OrthoDB" id="19908at2759"/>
<comment type="similarity">
    <text evidence="2">Belongs to the LipB family.</text>
</comment>
<dbReference type="InterPro" id="IPR004143">
    <property type="entry name" value="BPL_LPL_catalytic"/>
</dbReference>